<evidence type="ECO:0000259" key="2">
    <source>
        <dbReference type="PROSITE" id="PS50263"/>
    </source>
</evidence>
<dbReference type="SUPFAM" id="SSF56317">
    <property type="entry name" value="Carbon-nitrogen hydrolase"/>
    <property type="match status" value="1"/>
</dbReference>
<dbReference type="InterPro" id="IPR003010">
    <property type="entry name" value="C-N_Hydrolase"/>
</dbReference>
<evidence type="ECO:0000256" key="1">
    <source>
        <dbReference type="ARBA" id="ARBA00022801"/>
    </source>
</evidence>
<dbReference type="PROSITE" id="PS50263">
    <property type="entry name" value="CN_HYDROLASE"/>
    <property type="match status" value="1"/>
</dbReference>
<name>A0A0J9X2Q3_GEOCN</name>
<sequence>MKVALLQIAIEHNNPEDNYLAAERAVRTAVAGDPAIDLAVLPEFLLGNPELPEPTNFSETAEHEYLKRFQALARELRINLVPGTLSQLHPTSADGLPLVNIAYWIDRTGAVLGSYVKKNLWHPERARYTKGPEPHSVFETEFGRTAFLICWDVMFAEPFLMLSDLNVDLIVVPSYWLGNDGAGQSHNPDSEREFLRHALPTRAFEAGAAVVYVNVGGDPDAGYIGLSQVALPLVGVKDDVVLGPTDPPRVIDLGDNWKEVLADAERIYKIRADRSDDAWHY</sequence>
<evidence type="ECO:0000313" key="4">
    <source>
        <dbReference type="EMBL" id="KAF5102132.1"/>
    </source>
</evidence>
<dbReference type="EMBL" id="QQZK01000032">
    <property type="protein sequence ID" value="KAF5102132.1"/>
    <property type="molecule type" value="Genomic_DNA"/>
</dbReference>
<feature type="domain" description="CN hydrolase" evidence="2">
    <location>
        <begin position="1"/>
        <end position="258"/>
    </location>
</feature>
<comment type="caution">
    <text evidence="3">The sequence shown here is derived from an EMBL/GenBank/DDBJ whole genome shotgun (WGS) entry which is preliminary data.</text>
</comment>
<proteinExistence type="predicted"/>
<organism evidence="3 5">
    <name type="scientific">Geotrichum candidum</name>
    <name type="common">Oospora lactis</name>
    <name type="synonym">Dipodascus geotrichum</name>
    <dbReference type="NCBI Taxonomy" id="1173061"/>
    <lineage>
        <taxon>Eukaryota</taxon>
        <taxon>Fungi</taxon>
        <taxon>Dikarya</taxon>
        <taxon>Ascomycota</taxon>
        <taxon>Saccharomycotina</taxon>
        <taxon>Dipodascomycetes</taxon>
        <taxon>Dipodascales</taxon>
        <taxon>Dipodascaceae</taxon>
        <taxon>Geotrichum</taxon>
    </lineage>
</organism>
<dbReference type="OrthoDB" id="412018at2759"/>
<keyword evidence="1" id="KW-0378">Hydrolase</keyword>
<keyword evidence="5" id="KW-1185">Reference proteome</keyword>
<gene>
    <name evidence="3" type="ORF">BN980_GECA01s04828g</name>
    <name evidence="4" type="ORF">DV451_001984</name>
</gene>
<dbReference type="EMBL" id="CCBN010000001">
    <property type="protein sequence ID" value="CDO51348.1"/>
    <property type="molecule type" value="Genomic_DNA"/>
</dbReference>
<dbReference type="CDD" id="cd07197">
    <property type="entry name" value="nitrilase"/>
    <property type="match status" value="1"/>
</dbReference>
<dbReference type="InterPro" id="IPR036526">
    <property type="entry name" value="C-N_Hydrolase_sf"/>
</dbReference>
<dbReference type="Proteomes" id="UP000750522">
    <property type="component" value="Unassembled WGS sequence"/>
</dbReference>
<dbReference type="PANTHER" id="PTHR43674">
    <property type="entry name" value="NITRILASE C965.09-RELATED"/>
    <property type="match status" value="1"/>
</dbReference>
<dbReference type="Pfam" id="PF00795">
    <property type="entry name" value="CN_hydrolase"/>
    <property type="match status" value="1"/>
</dbReference>
<dbReference type="GO" id="GO:0016811">
    <property type="term" value="F:hydrolase activity, acting on carbon-nitrogen (but not peptide) bonds, in linear amides"/>
    <property type="evidence" value="ECO:0007669"/>
    <property type="project" value="TreeGrafter"/>
</dbReference>
<accession>A0A0J9X2Q3</accession>
<dbReference type="STRING" id="1173061.A0A0J9X2Q3"/>
<dbReference type="InterPro" id="IPR050345">
    <property type="entry name" value="Aliph_Amidase/BUP"/>
</dbReference>
<dbReference type="Proteomes" id="UP000242525">
    <property type="component" value="Unassembled WGS sequence"/>
</dbReference>
<evidence type="ECO:0000313" key="5">
    <source>
        <dbReference type="Proteomes" id="UP000242525"/>
    </source>
</evidence>
<dbReference type="AlphaFoldDB" id="A0A0J9X2Q3"/>
<protein>
    <submittedName>
        <fullName evidence="3">Similar to Saccharomyces cerevisiae YLR351C NIT3 Nit protein nitrilase superfamily member</fullName>
    </submittedName>
</protein>
<dbReference type="Gene3D" id="3.60.110.10">
    <property type="entry name" value="Carbon-nitrogen hydrolase"/>
    <property type="match status" value="1"/>
</dbReference>
<evidence type="ECO:0000313" key="3">
    <source>
        <dbReference type="EMBL" id="CDO51348.1"/>
    </source>
</evidence>
<dbReference type="PANTHER" id="PTHR43674:SF16">
    <property type="entry name" value="CARBON-NITROGEN FAMILY, PUTATIVE (AFU_ORTHOLOGUE AFUA_5G02350)-RELATED"/>
    <property type="match status" value="1"/>
</dbReference>
<reference evidence="3 5" key="1">
    <citation type="submission" date="2014-03" db="EMBL/GenBank/DDBJ databases">
        <authorList>
            <person name="Casaregola S."/>
        </authorList>
    </citation>
    <scope>NUCLEOTIDE SEQUENCE [LARGE SCALE GENOMIC DNA]</scope>
    <source>
        <strain evidence="3 5">CLIB 918</strain>
    </source>
</reference>
<reference evidence="4" key="3">
    <citation type="submission" date="2020-01" db="EMBL/GenBank/DDBJ databases">
        <authorList>
            <person name="Perkins V."/>
            <person name="Lessard M.-H."/>
            <person name="Dugat-Bony E."/>
            <person name="Frenette M."/>
            <person name="Labrie S."/>
        </authorList>
    </citation>
    <scope>NUCLEOTIDE SEQUENCE</scope>
    <source>
        <strain evidence="4">LMA-70</strain>
    </source>
</reference>
<reference evidence="4" key="2">
    <citation type="journal article" date="2020" name="Front. Microbiol.">
        <title>Phenotypic and Genetic Characterization of the Cheese Ripening Yeast Geotrichum candidum.</title>
        <authorList>
            <person name="Perkins V."/>
            <person name="Vignola S."/>
            <person name="Lessard M.H."/>
            <person name="Plante P.L."/>
            <person name="Corbeil J."/>
            <person name="Dugat-Bony E."/>
            <person name="Frenette M."/>
            <person name="Labrie S."/>
        </authorList>
    </citation>
    <scope>NUCLEOTIDE SEQUENCE</scope>
    <source>
        <strain evidence="4">LMA-70</strain>
    </source>
</reference>